<proteinExistence type="predicted"/>
<keyword evidence="3" id="KW-1185">Reference proteome</keyword>
<gene>
    <name evidence="2" type="ORF">V5N11_009483</name>
</gene>
<keyword evidence="1" id="KW-0812">Transmembrane</keyword>
<dbReference type="AlphaFoldDB" id="A0ABD1AA81"/>
<keyword evidence="1" id="KW-0472">Membrane</keyword>
<evidence type="ECO:0000313" key="3">
    <source>
        <dbReference type="Proteomes" id="UP001558713"/>
    </source>
</evidence>
<accession>A0ABD1AA81</accession>
<protein>
    <submittedName>
        <fullName evidence="2">Uncharacterized protein</fullName>
    </submittedName>
</protein>
<dbReference type="EMBL" id="JBANAX010000609">
    <property type="protein sequence ID" value="KAL1200819.1"/>
    <property type="molecule type" value="Genomic_DNA"/>
</dbReference>
<feature type="transmembrane region" description="Helical" evidence="1">
    <location>
        <begin position="20"/>
        <end position="41"/>
    </location>
</feature>
<sequence>MLEAIPGGDPGHVLMRTPFMVFLMMHYVTMTPFTGCSLGYLPRHPMAMPCPGPHSTFSTVRSSIPSPMETQSSPVSIFAPSNLIPMDLPMWIPSVLRLSGGASIPIPSKVTFLQLRMFTWKSSDSL</sequence>
<evidence type="ECO:0000313" key="2">
    <source>
        <dbReference type="EMBL" id="KAL1200819.1"/>
    </source>
</evidence>
<keyword evidence="1" id="KW-1133">Transmembrane helix</keyword>
<evidence type="ECO:0000256" key="1">
    <source>
        <dbReference type="SAM" id="Phobius"/>
    </source>
</evidence>
<comment type="caution">
    <text evidence="2">The sequence shown here is derived from an EMBL/GenBank/DDBJ whole genome shotgun (WGS) entry which is preliminary data.</text>
</comment>
<dbReference type="Proteomes" id="UP001558713">
    <property type="component" value="Unassembled WGS sequence"/>
</dbReference>
<name>A0ABD1AA81_CARAN</name>
<reference evidence="2 3" key="1">
    <citation type="submission" date="2024-04" db="EMBL/GenBank/DDBJ databases">
        <title>Genome assembly C_amara_ONT_v2.</title>
        <authorList>
            <person name="Yant L."/>
            <person name="Moore C."/>
            <person name="Slenker M."/>
        </authorList>
    </citation>
    <scope>NUCLEOTIDE SEQUENCE [LARGE SCALE GENOMIC DNA]</scope>
    <source>
        <tissue evidence="2">Leaf</tissue>
    </source>
</reference>
<organism evidence="2 3">
    <name type="scientific">Cardamine amara subsp. amara</name>
    <dbReference type="NCBI Taxonomy" id="228776"/>
    <lineage>
        <taxon>Eukaryota</taxon>
        <taxon>Viridiplantae</taxon>
        <taxon>Streptophyta</taxon>
        <taxon>Embryophyta</taxon>
        <taxon>Tracheophyta</taxon>
        <taxon>Spermatophyta</taxon>
        <taxon>Magnoliopsida</taxon>
        <taxon>eudicotyledons</taxon>
        <taxon>Gunneridae</taxon>
        <taxon>Pentapetalae</taxon>
        <taxon>rosids</taxon>
        <taxon>malvids</taxon>
        <taxon>Brassicales</taxon>
        <taxon>Brassicaceae</taxon>
        <taxon>Cardamineae</taxon>
        <taxon>Cardamine</taxon>
    </lineage>
</organism>